<dbReference type="Proteomes" id="UP001057381">
    <property type="component" value="Chromosome"/>
</dbReference>
<sequence length="347" mass="40490">MIINPTKKTLPLFSQLTPSTSRLTAESAAAANPLYSWHATYINVNRKKVLVLVNDLTYTPVIITDVKAQDRKQLDVLIEQGIRQQFNAVLHDPEKIEQYLTNAGTIEVNTAHNRAVISAVNQYVKLLSYQHIDLTERFPQSLMDKLSDYPFLKPEYRTGKSALQQAFKAHIELKPVVPLEQQKMTRYKVVRTWQPFSHWDDYTANGGWFEGYEAIVEQVQANNQKLLESFRHYLINHDKMAEQTASEHVENIVFFVDVYLLNYGIRTPVTDMRDPYDFLDDFLVRKALWVGSKEVRQFGTSLRRFYTFLFAAREIMKYERDFAKEGISYGVEEALQRLEHMADDYWD</sequence>
<organism evidence="2 3">
    <name type="scientific">Macrococcus equipercicus</name>
    <dbReference type="NCBI Taxonomy" id="69967"/>
    <lineage>
        <taxon>Bacteria</taxon>
        <taxon>Bacillati</taxon>
        <taxon>Bacillota</taxon>
        <taxon>Bacilli</taxon>
        <taxon>Bacillales</taxon>
        <taxon>Staphylococcaceae</taxon>
        <taxon>Macrococcus</taxon>
    </lineage>
</organism>
<dbReference type="RefSeq" id="WP_254250214.1">
    <property type="nucleotide sequence ID" value="NZ_CP073809.1"/>
</dbReference>
<name>A0A9Q9BN40_9STAP</name>
<protein>
    <recommendedName>
        <fullName evidence="1">DUF6933 domain-containing protein</fullName>
    </recommendedName>
</protein>
<dbReference type="InterPro" id="IPR053864">
    <property type="entry name" value="DUF6933"/>
</dbReference>
<gene>
    <name evidence="2" type="ORF">KFV11_02100</name>
</gene>
<accession>A0A9Q9BN40</accession>
<proteinExistence type="predicted"/>
<dbReference type="Pfam" id="PF22016">
    <property type="entry name" value="DUF6933"/>
    <property type="match status" value="1"/>
</dbReference>
<dbReference type="EMBL" id="CP073809">
    <property type="protein sequence ID" value="UTH14180.1"/>
    <property type="molecule type" value="Genomic_DNA"/>
</dbReference>
<dbReference type="AlphaFoldDB" id="A0A9Q9BN40"/>
<reference evidence="2" key="1">
    <citation type="submission" date="2021-04" db="EMBL/GenBank/DDBJ databases">
        <title>Complete Genome Sequences of Macrococcus spp. from dog and cattle.</title>
        <authorList>
            <person name="Schwendener S."/>
            <person name="Perreten V."/>
        </authorList>
    </citation>
    <scope>NUCLEOTIDE SEQUENCE</scope>
    <source>
        <strain evidence="2">Epi0143-OL</strain>
    </source>
</reference>
<evidence type="ECO:0000259" key="1">
    <source>
        <dbReference type="Pfam" id="PF22016"/>
    </source>
</evidence>
<evidence type="ECO:0000313" key="3">
    <source>
        <dbReference type="Proteomes" id="UP001057381"/>
    </source>
</evidence>
<feature type="domain" description="DUF6933" evidence="1">
    <location>
        <begin position="3"/>
        <end position="156"/>
    </location>
</feature>
<dbReference type="KEGG" id="mequ:KFV11_02100"/>
<evidence type="ECO:0000313" key="2">
    <source>
        <dbReference type="EMBL" id="UTH14180.1"/>
    </source>
</evidence>